<comment type="caution">
    <text evidence="2">The sequence shown here is derived from an EMBL/GenBank/DDBJ whole genome shotgun (WGS) entry which is preliminary data.</text>
</comment>
<sequence length="233" mass="25191">MGSGKCLSCTVKTRSSTSEVPAGNATTVCAGASPGMDAERGKCVPRIRAVGKLGVKFNGAQAVGRSLSVLFELGALCIIAWLYSYWKTEPTTRVDILFPSFFPVVVGIAADTYEVVSLLFMNRKRAINPVAVCFDVALIGTGIFCFLVLSMVERGAGERRAYWVTDITNAMVFMIVFSMIHAGFIILAAGGIIHIYFSTNKERRDVQLARSQAEMVQFSERRGGGLQSQPTVA</sequence>
<feature type="transmembrane region" description="Helical" evidence="1">
    <location>
        <begin position="96"/>
        <end position="120"/>
    </location>
</feature>
<dbReference type="AlphaFoldDB" id="A0AAN6VSU9"/>
<proteinExistence type="predicted"/>
<name>A0AAN6VSU9_9PEZI</name>
<reference evidence="2" key="2">
    <citation type="submission" date="2023-05" db="EMBL/GenBank/DDBJ databases">
        <authorList>
            <consortium name="Lawrence Berkeley National Laboratory"/>
            <person name="Steindorff A."/>
            <person name="Hensen N."/>
            <person name="Bonometti L."/>
            <person name="Westerberg I."/>
            <person name="Brannstrom I.O."/>
            <person name="Guillou S."/>
            <person name="Cros-Aarteil S."/>
            <person name="Calhoun S."/>
            <person name="Haridas S."/>
            <person name="Kuo A."/>
            <person name="Mondo S."/>
            <person name="Pangilinan J."/>
            <person name="Riley R."/>
            <person name="Labutti K."/>
            <person name="Andreopoulos B."/>
            <person name="Lipzen A."/>
            <person name="Chen C."/>
            <person name="Yanf M."/>
            <person name="Daum C."/>
            <person name="Ng V."/>
            <person name="Clum A."/>
            <person name="Ohm R."/>
            <person name="Martin F."/>
            <person name="Silar P."/>
            <person name="Natvig D."/>
            <person name="Lalanne C."/>
            <person name="Gautier V."/>
            <person name="Ament-Velasquez S.L."/>
            <person name="Kruys A."/>
            <person name="Hutchinson M.I."/>
            <person name="Powell A.J."/>
            <person name="Barry K."/>
            <person name="Miller A.N."/>
            <person name="Grigoriev I.V."/>
            <person name="Debuchy R."/>
            <person name="Gladieux P."/>
            <person name="Thoren M.H."/>
            <person name="Johannesson H."/>
        </authorList>
    </citation>
    <scope>NUCLEOTIDE SEQUENCE</scope>
    <source>
        <strain evidence="2">CBS 538.74</strain>
    </source>
</reference>
<protein>
    <submittedName>
        <fullName evidence="2">Uncharacterized protein</fullName>
    </submittedName>
</protein>
<evidence type="ECO:0000313" key="2">
    <source>
        <dbReference type="EMBL" id="KAK4156627.1"/>
    </source>
</evidence>
<reference evidence="2" key="1">
    <citation type="journal article" date="2023" name="Mol. Phylogenet. Evol.">
        <title>Genome-scale phylogeny and comparative genomics of the fungal order Sordariales.</title>
        <authorList>
            <person name="Hensen N."/>
            <person name="Bonometti L."/>
            <person name="Westerberg I."/>
            <person name="Brannstrom I.O."/>
            <person name="Guillou S."/>
            <person name="Cros-Aarteil S."/>
            <person name="Calhoun S."/>
            <person name="Haridas S."/>
            <person name="Kuo A."/>
            <person name="Mondo S."/>
            <person name="Pangilinan J."/>
            <person name="Riley R."/>
            <person name="LaButti K."/>
            <person name="Andreopoulos B."/>
            <person name="Lipzen A."/>
            <person name="Chen C."/>
            <person name="Yan M."/>
            <person name="Daum C."/>
            <person name="Ng V."/>
            <person name="Clum A."/>
            <person name="Steindorff A."/>
            <person name="Ohm R.A."/>
            <person name="Martin F."/>
            <person name="Silar P."/>
            <person name="Natvig D.O."/>
            <person name="Lalanne C."/>
            <person name="Gautier V."/>
            <person name="Ament-Velasquez S.L."/>
            <person name="Kruys A."/>
            <person name="Hutchinson M.I."/>
            <person name="Powell A.J."/>
            <person name="Barry K."/>
            <person name="Miller A.N."/>
            <person name="Grigoriev I.V."/>
            <person name="Debuchy R."/>
            <person name="Gladieux P."/>
            <person name="Hiltunen Thoren M."/>
            <person name="Johannesson H."/>
        </authorList>
    </citation>
    <scope>NUCLEOTIDE SEQUENCE</scope>
    <source>
        <strain evidence="2">CBS 538.74</strain>
    </source>
</reference>
<organism evidence="2 3">
    <name type="scientific">Chaetomidium leptoderma</name>
    <dbReference type="NCBI Taxonomy" id="669021"/>
    <lineage>
        <taxon>Eukaryota</taxon>
        <taxon>Fungi</taxon>
        <taxon>Dikarya</taxon>
        <taxon>Ascomycota</taxon>
        <taxon>Pezizomycotina</taxon>
        <taxon>Sordariomycetes</taxon>
        <taxon>Sordariomycetidae</taxon>
        <taxon>Sordariales</taxon>
        <taxon>Chaetomiaceae</taxon>
        <taxon>Chaetomidium</taxon>
    </lineage>
</organism>
<dbReference type="EMBL" id="MU856864">
    <property type="protein sequence ID" value="KAK4156627.1"/>
    <property type="molecule type" value="Genomic_DNA"/>
</dbReference>
<keyword evidence="1" id="KW-1133">Transmembrane helix</keyword>
<keyword evidence="1" id="KW-0472">Membrane</keyword>
<feature type="transmembrane region" description="Helical" evidence="1">
    <location>
        <begin position="172"/>
        <end position="197"/>
    </location>
</feature>
<dbReference type="Proteomes" id="UP001302745">
    <property type="component" value="Unassembled WGS sequence"/>
</dbReference>
<evidence type="ECO:0000313" key="3">
    <source>
        <dbReference type="Proteomes" id="UP001302745"/>
    </source>
</evidence>
<keyword evidence="3" id="KW-1185">Reference proteome</keyword>
<accession>A0AAN6VSU9</accession>
<keyword evidence="1" id="KW-0812">Transmembrane</keyword>
<gene>
    <name evidence="2" type="ORF">C8A00DRAFT_40927</name>
</gene>
<feature type="transmembrane region" description="Helical" evidence="1">
    <location>
        <begin position="62"/>
        <end position="84"/>
    </location>
</feature>
<feature type="transmembrane region" description="Helical" evidence="1">
    <location>
        <begin position="132"/>
        <end position="152"/>
    </location>
</feature>
<evidence type="ECO:0000256" key="1">
    <source>
        <dbReference type="SAM" id="Phobius"/>
    </source>
</evidence>